<evidence type="ECO:0000313" key="2">
    <source>
        <dbReference type="EMBL" id="KAH8377615.1"/>
    </source>
</evidence>
<feature type="compositionally biased region" description="Acidic residues" evidence="1">
    <location>
        <begin position="690"/>
        <end position="729"/>
    </location>
</feature>
<dbReference type="GO" id="GO:0000226">
    <property type="term" value="P:microtubule cytoskeleton organization"/>
    <property type="evidence" value="ECO:0007669"/>
    <property type="project" value="InterPro"/>
</dbReference>
<dbReference type="SUPFAM" id="SSF56808">
    <property type="entry name" value="Ribosomal protein L1"/>
    <property type="match status" value="1"/>
</dbReference>
<proteinExistence type="predicted"/>
<dbReference type="GO" id="GO:0031114">
    <property type="term" value="P:regulation of microtubule depolymerization"/>
    <property type="evidence" value="ECO:0007669"/>
    <property type="project" value="TreeGrafter"/>
</dbReference>
<comment type="caution">
    <text evidence="2">The sequence shown here is derived from an EMBL/GenBank/DDBJ whole genome shotgun (WGS) entry which is preliminary data.</text>
</comment>
<dbReference type="GO" id="GO:0005874">
    <property type="term" value="C:microtubule"/>
    <property type="evidence" value="ECO:0007669"/>
    <property type="project" value="InterPro"/>
</dbReference>
<gene>
    <name evidence="2" type="ORF">KR093_006268</name>
</gene>
<dbReference type="GO" id="GO:0008017">
    <property type="term" value="F:microtubule binding"/>
    <property type="evidence" value="ECO:0007669"/>
    <property type="project" value="InterPro"/>
</dbReference>
<dbReference type="GO" id="GO:0043025">
    <property type="term" value="C:neuronal cell body"/>
    <property type="evidence" value="ECO:0007669"/>
    <property type="project" value="TreeGrafter"/>
</dbReference>
<dbReference type="GO" id="GO:0016358">
    <property type="term" value="P:dendrite development"/>
    <property type="evidence" value="ECO:0007669"/>
    <property type="project" value="TreeGrafter"/>
</dbReference>
<dbReference type="GO" id="GO:0005875">
    <property type="term" value="C:microtubule associated complex"/>
    <property type="evidence" value="ECO:0007669"/>
    <property type="project" value="TreeGrafter"/>
</dbReference>
<dbReference type="InterPro" id="IPR023674">
    <property type="entry name" value="Ribosomal_uL1-like"/>
</dbReference>
<dbReference type="GO" id="GO:0007409">
    <property type="term" value="P:axonogenesis"/>
    <property type="evidence" value="ECO:0007669"/>
    <property type="project" value="TreeGrafter"/>
</dbReference>
<feature type="region of interest" description="Disordered" evidence="1">
    <location>
        <begin position="657"/>
        <end position="729"/>
    </location>
</feature>
<feature type="compositionally biased region" description="Low complexity" evidence="1">
    <location>
        <begin position="98"/>
        <end position="135"/>
    </location>
</feature>
<dbReference type="InterPro" id="IPR026074">
    <property type="entry name" value="MAP1"/>
</dbReference>
<protein>
    <recommendedName>
        <fullName evidence="4">Ribosomal L1 domain-containing protein CG13096</fullName>
    </recommendedName>
</protein>
<feature type="compositionally biased region" description="Basic residues" evidence="1">
    <location>
        <begin position="287"/>
        <end position="296"/>
    </location>
</feature>
<dbReference type="InterPro" id="IPR028364">
    <property type="entry name" value="Ribosomal_uL1/biogenesis"/>
</dbReference>
<dbReference type="GO" id="GO:0045202">
    <property type="term" value="C:synapse"/>
    <property type="evidence" value="ECO:0007669"/>
    <property type="project" value="TreeGrafter"/>
</dbReference>
<feature type="region of interest" description="Disordered" evidence="1">
    <location>
        <begin position="66"/>
        <end position="306"/>
    </location>
</feature>
<evidence type="ECO:0008006" key="4">
    <source>
        <dbReference type="Google" id="ProtNLM"/>
    </source>
</evidence>
<feature type="region of interest" description="Disordered" evidence="1">
    <location>
        <begin position="1"/>
        <end position="41"/>
    </location>
</feature>
<dbReference type="InterPro" id="IPR016024">
    <property type="entry name" value="ARM-type_fold"/>
</dbReference>
<dbReference type="PANTHER" id="PTHR13843">
    <property type="entry name" value="MICROTUBULE-ASSOCIATED PROTEIN"/>
    <property type="match status" value="1"/>
</dbReference>
<name>A0AAD4K517_9MUSC</name>
<reference evidence="2" key="1">
    <citation type="journal article" date="2021" name="Mol. Ecol. Resour.">
        <title>Phylogenomic analyses of the genus Drosophila reveals genomic signals of climate adaptation.</title>
        <authorList>
            <person name="Li F."/>
            <person name="Rane R.V."/>
            <person name="Luria V."/>
            <person name="Xiong Z."/>
            <person name="Chen J."/>
            <person name="Li Z."/>
            <person name="Catullo R.A."/>
            <person name="Griffin P.C."/>
            <person name="Schiffer M."/>
            <person name="Pearce S."/>
            <person name="Lee S.F."/>
            <person name="McElroy K."/>
            <person name="Stocker A."/>
            <person name="Shirriffs J."/>
            <person name="Cockerell F."/>
            <person name="Coppin C."/>
            <person name="Sgro C.M."/>
            <person name="Karger A."/>
            <person name="Cain J.W."/>
            <person name="Weber J.A."/>
            <person name="Santpere G."/>
            <person name="Kirschner M.W."/>
            <person name="Hoffmann A.A."/>
            <person name="Oakeshott J.G."/>
            <person name="Zhang G."/>
        </authorList>
    </citation>
    <scope>NUCLEOTIDE SEQUENCE</scope>
    <source>
        <strain evidence="2">BGI-SZ-2011g</strain>
    </source>
</reference>
<evidence type="ECO:0000313" key="3">
    <source>
        <dbReference type="Proteomes" id="UP001200034"/>
    </source>
</evidence>
<feature type="compositionally biased region" description="Basic and acidic residues" evidence="1">
    <location>
        <begin position="256"/>
        <end position="286"/>
    </location>
</feature>
<keyword evidence="3" id="KW-1185">Reference proteome</keyword>
<feature type="compositionally biased region" description="Basic and acidic residues" evidence="1">
    <location>
        <begin position="17"/>
        <end position="30"/>
    </location>
</feature>
<dbReference type="Proteomes" id="UP001200034">
    <property type="component" value="Unassembled WGS sequence"/>
</dbReference>
<dbReference type="CDD" id="cd00403">
    <property type="entry name" value="Ribosomal_L1"/>
    <property type="match status" value="1"/>
</dbReference>
<dbReference type="GO" id="GO:0005829">
    <property type="term" value="C:cytosol"/>
    <property type="evidence" value="ECO:0007669"/>
    <property type="project" value="TreeGrafter"/>
</dbReference>
<dbReference type="AlphaFoldDB" id="A0AAD4K517"/>
<dbReference type="Pfam" id="PF00687">
    <property type="entry name" value="Ribosomal_L1"/>
    <property type="match status" value="1"/>
</dbReference>
<dbReference type="Gene3D" id="3.30.190.20">
    <property type="match status" value="1"/>
</dbReference>
<dbReference type="SUPFAM" id="SSF48371">
    <property type="entry name" value="ARM repeat"/>
    <property type="match status" value="1"/>
</dbReference>
<feature type="compositionally biased region" description="Low complexity" evidence="1">
    <location>
        <begin position="166"/>
        <end position="190"/>
    </location>
</feature>
<evidence type="ECO:0000256" key="1">
    <source>
        <dbReference type="SAM" id="MobiDB-lite"/>
    </source>
</evidence>
<dbReference type="EMBL" id="JAJJHW010001127">
    <property type="protein sequence ID" value="KAH8377615.1"/>
    <property type="molecule type" value="Genomic_DNA"/>
</dbReference>
<dbReference type="PANTHER" id="PTHR13843:SF12">
    <property type="entry name" value="ATPASE F1_V1_A1 COMPLEX ALPHA_BETA SUBUNIT NUCLEOTIDE-BINDING DOMAIN-CONTAINING PROTEIN"/>
    <property type="match status" value="1"/>
</dbReference>
<feature type="compositionally biased region" description="Low complexity" evidence="1">
    <location>
        <begin position="232"/>
        <end position="255"/>
    </location>
</feature>
<dbReference type="GO" id="GO:0030425">
    <property type="term" value="C:dendrite"/>
    <property type="evidence" value="ECO:0007669"/>
    <property type="project" value="TreeGrafter"/>
</dbReference>
<dbReference type="GO" id="GO:0003779">
    <property type="term" value="F:actin binding"/>
    <property type="evidence" value="ECO:0007669"/>
    <property type="project" value="TreeGrafter"/>
</dbReference>
<organism evidence="2 3">
    <name type="scientific">Drosophila rubida</name>
    <dbReference type="NCBI Taxonomy" id="30044"/>
    <lineage>
        <taxon>Eukaryota</taxon>
        <taxon>Metazoa</taxon>
        <taxon>Ecdysozoa</taxon>
        <taxon>Arthropoda</taxon>
        <taxon>Hexapoda</taxon>
        <taxon>Insecta</taxon>
        <taxon>Pterygota</taxon>
        <taxon>Neoptera</taxon>
        <taxon>Endopterygota</taxon>
        <taxon>Diptera</taxon>
        <taxon>Brachycera</taxon>
        <taxon>Muscomorpha</taxon>
        <taxon>Ephydroidea</taxon>
        <taxon>Drosophilidae</taxon>
        <taxon>Drosophila</taxon>
    </lineage>
</organism>
<sequence length="729" mass="79163">MVKVQKPPQPKSLNKTQKIEGVSKEKLKASKEKKKEKKVPAADVTDIKNAVKAKKSEIKNVAEKTAKKVTKNGTEKVKASKKALVLAPPASPAPVASPAPKAKGGKKALAVAEASSPVSTTPKPKVGKKPLVVAPTPSPVAPVARKAKGDKKAVSASDLAEPPASPVVAASKTKGGKKAAINSPNAEAAATKPKAGQKELVEVTVLKQKQNVKDADLPEKTIQAAGKKKSPSAKSPSAKSPSVKSPSVKSPSAEKAVVDEKPKKKVKKTESTDSASKEASKPEAQKKQPKLAKAAKKPANGKSVKPVAKILGKAPANKKAAKQANQVEKKTKKVLELKYELKPFDEEQFFTIVSAANVQKVCDALKTQVAEEVKKQKAASIFRDYRYILQVCSYKIPSCPKRVVKLALKHTLVSSDDDVAVIVTDLQRGARFDYEPTVQHYEDLFREAGVEQKLTVVPFNRLRNDMGTYEAKRKFLNTYDYLLCDGRISGQANAFLGKGTQKSRNVLHAVRLSKDDELPKEITRALCRTAYRQLNKGDLTAIPVGNHEFSGDKLAENVLTVVNQLQQLYPGGLANIRSLYLKIDMVGTSALPLYISLCSPPADAPYVVGPREQRMLKLKKQANEVLSRFALTKEVGFVKLTADQVKYKAEVRAKRNALQSADAKDDNDDEEAAVPAKKARKETAVKSGEAEYDGEEQDEAEEDVEDDDEEDEDNEDEEDDDDDEEDDDE</sequence>
<accession>A0AAD4K517</accession>